<feature type="transmembrane region" description="Helical" evidence="5">
    <location>
        <begin position="118"/>
        <end position="142"/>
    </location>
</feature>
<accession>A0ABS6FVS5</accession>
<organism evidence="7 8">
    <name type="scientific">Paenibacillus brevis</name>
    <dbReference type="NCBI Taxonomy" id="2841508"/>
    <lineage>
        <taxon>Bacteria</taxon>
        <taxon>Bacillati</taxon>
        <taxon>Bacillota</taxon>
        <taxon>Bacilli</taxon>
        <taxon>Bacillales</taxon>
        <taxon>Paenibacillaceae</taxon>
        <taxon>Paenibacillus</taxon>
    </lineage>
</organism>
<name>A0ABS6FVS5_9BACL</name>
<evidence type="ECO:0000256" key="2">
    <source>
        <dbReference type="ARBA" id="ARBA00022692"/>
    </source>
</evidence>
<feature type="transmembrane region" description="Helical" evidence="5">
    <location>
        <begin position="196"/>
        <end position="217"/>
    </location>
</feature>
<evidence type="ECO:0000256" key="4">
    <source>
        <dbReference type="ARBA" id="ARBA00023136"/>
    </source>
</evidence>
<reference evidence="7 8" key="1">
    <citation type="submission" date="2021-06" db="EMBL/GenBank/DDBJ databases">
        <authorList>
            <person name="Sun Q."/>
            <person name="Li D."/>
        </authorList>
    </citation>
    <scope>NUCLEOTIDE SEQUENCE [LARGE SCALE GENOMIC DNA]</scope>
    <source>
        <strain evidence="7 8">MSJ-6</strain>
    </source>
</reference>
<feature type="transmembrane region" description="Helical" evidence="5">
    <location>
        <begin position="26"/>
        <end position="45"/>
    </location>
</feature>
<keyword evidence="2 5" id="KW-0812">Transmembrane</keyword>
<dbReference type="Pfam" id="PF04893">
    <property type="entry name" value="Yip1"/>
    <property type="match status" value="1"/>
</dbReference>
<feature type="transmembrane region" description="Helical" evidence="5">
    <location>
        <begin position="162"/>
        <end position="184"/>
    </location>
</feature>
<evidence type="ECO:0000313" key="8">
    <source>
        <dbReference type="Proteomes" id="UP000743001"/>
    </source>
</evidence>
<comment type="subcellular location">
    <subcellularLocation>
        <location evidence="1">Membrane</location>
        <topology evidence="1">Multi-pass membrane protein</topology>
    </subcellularLocation>
</comment>
<comment type="caution">
    <text evidence="7">The sequence shown here is derived from an EMBL/GenBank/DDBJ whole genome shotgun (WGS) entry which is preliminary data.</text>
</comment>
<keyword evidence="3 5" id="KW-1133">Transmembrane helix</keyword>
<evidence type="ECO:0000259" key="6">
    <source>
        <dbReference type="Pfam" id="PF04893"/>
    </source>
</evidence>
<feature type="transmembrane region" description="Helical" evidence="5">
    <location>
        <begin position="78"/>
        <end position="106"/>
    </location>
</feature>
<gene>
    <name evidence="7" type="ORF">KQJ23_17080</name>
</gene>
<sequence>MSYFSNLFTIFSSPAETFKRVKANKLAWLFPFLLIIIISLISVQLQMPATLQTTLDTLKAQPNFSAADSDLIVQSTKIMGWVMAPLTIAFMVFLGGLVYLLLNLIVRGEAKYMQLVTMITFAMLPSTIGGLITAILVYTTGAASITDISLSLGALVADKESLLYHLLSIINPFSLWGLALYVIGSSVMMNRPRKTVGIWIIGAWLIISIISLGSLLLV</sequence>
<feature type="domain" description="Yip1" evidence="6">
    <location>
        <begin position="9"/>
        <end position="214"/>
    </location>
</feature>
<protein>
    <submittedName>
        <fullName evidence="7">YIP1 family protein</fullName>
    </submittedName>
</protein>
<dbReference type="EMBL" id="JAHLQJ010000015">
    <property type="protein sequence ID" value="MBU5673547.1"/>
    <property type="molecule type" value="Genomic_DNA"/>
</dbReference>
<dbReference type="InterPro" id="IPR006977">
    <property type="entry name" value="Yip1_dom"/>
</dbReference>
<evidence type="ECO:0000256" key="1">
    <source>
        <dbReference type="ARBA" id="ARBA00004141"/>
    </source>
</evidence>
<keyword evidence="4 5" id="KW-0472">Membrane</keyword>
<evidence type="ECO:0000313" key="7">
    <source>
        <dbReference type="EMBL" id="MBU5673547.1"/>
    </source>
</evidence>
<proteinExistence type="predicted"/>
<keyword evidence="8" id="KW-1185">Reference proteome</keyword>
<evidence type="ECO:0000256" key="5">
    <source>
        <dbReference type="SAM" id="Phobius"/>
    </source>
</evidence>
<evidence type="ECO:0000256" key="3">
    <source>
        <dbReference type="ARBA" id="ARBA00022989"/>
    </source>
</evidence>
<dbReference type="Proteomes" id="UP000743001">
    <property type="component" value="Unassembled WGS sequence"/>
</dbReference>
<dbReference type="RefSeq" id="WP_216480139.1">
    <property type="nucleotide sequence ID" value="NZ_JAHLQJ010000015.1"/>
</dbReference>